<dbReference type="Proteomes" id="UP000000845">
    <property type="component" value="Chromosome"/>
</dbReference>
<dbReference type="CDD" id="cd00093">
    <property type="entry name" value="HTH_XRE"/>
    <property type="match status" value="1"/>
</dbReference>
<sequence>MSIGKRIKKRREELGYTQEQLAEKMGYKSKSTINKIEAGINDITQSKITAFAKILKTTPSYLMGWEDEESEIYKVDTSILTDEELAEFNKVTGVNKQLFFEDIDEEHDMALFKQAVIDILIKQRKKK</sequence>
<name>D1AGN9_SEBTE</name>
<gene>
    <name evidence="3" type="ordered locus">Sterm_3926</name>
</gene>
<dbReference type="STRING" id="526218.Sterm_3926"/>
<dbReference type="RefSeq" id="WP_012863334.1">
    <property type="nucleotide sequence ID" value="NC_013517.1"/>
</dbReference>
<protein>
    <submittedName>
        <fullName evidence="3">Transcriptional regulator, XRE family</fullName>
    </submittedName>
</protein>
<proteinExistence type="predicted"/>
<dbReference type="KEGG" id="str:Sterm_3926"/>
<dbReference type="SUPFAM" id="SSF47413">
    <property type="entry name" value="lambda repressor-like DNA-binding domains"/>
    <property type="match status" value="1"/>
</dbReference>
<dbReference type="Gene3D" id="1.10.260.40">
    <property type="entry name" value="lambda repressor-like DNA-binding domains"/>
    <property type="match status" value="1"/>
</dbReference>
<dbReference type="PANTHER" id="PTHR46558">
    <property type="entry name" value="TRACRIPTIONAL REGULATORY PROTEIN-RELATED-RELATED"/>
    <property type="match status" value="1"/>
</dbReference>
<dbReference type="Pfam" id="PF01381">
    <property type="entry name" value="HTH_3"/>
    <property type="match status" value="1"/>
</dbReference>
<keyword evidence="4" id="KW-1185">Reference proteome</keyword>
<organism evidence="3 4">
    <name type="scientific">Sebaldella termitidis (strain ATCC 33386 / NCTC 11300)</name>
    <dbReference type="NCBI Taxonomy" id="526218"/>
    <lineage>
        <taxon>Bacteria</taxon>
        <taxon>Fusobacteriati</taxon>
        <taxon>Fusobacteriota</taxon>
        <taxon>Fusobacteriia</taxon>
        <taxon>Fusobacteriales</taxon>
        <taxon>Leptotrichiaceae</taxon>
        <taxon>Sebaldella</taxon>
    </lineage>
</organism>
<feature type="domain" description="HTH cro/C1-type" evidence="2">
    <location>
        <begin position="7"/>
        <end position="62"/>
    </location>
</feature>
<accession>D1AGN9</accession>
<evidence type="ECO:0000259" key="2">
    <source>
        <dbReference type="PROSITE" id="PS50943"/>
    </source>
</evidence>
<reference evidence="4" key="1">
    <citation type="submission" date="2009-09" db="EMBL/GenBank/DDBJ databases">
        <title>The complete chromosome of Sebaldella termitidis ATCC 33386.</title>
        <authorList>
            <consortium name="US DOE Joint Genome Institute (JGI-PGF)"/>
            <person name="Lucas S."/>
            <person name="Copeland A."/>
            <person name="Lapidus A."/>
            <person name="Glavina del Rio T."/>
            <person name="Dalin E."/>
            <person name="Tice H."/>
            <person name="Bruce D."/>
            <person name="Goodwin L."/>
            <person name="Pitluck S."/>
            <person name="Kyrpides N."/>
            <person name="Mavromatis K."/>
            <person name="Ivanova N."/>
            <person name="Mikhailova N."/>
            <person name="Sims D."/>
            <person name="Meincke L."/>
            <person name="Brettin T."/>
            <person name="Detter J.C."/>
            <person name="Han C."/>
            <person name="Larimer F."/>
            <person name="Land M."/>
            <person name="Hauser L."/>
            <person name="Markowitz V."/>
            <person name="Cheng J.F."/>
            <person name="Hugenholtz P."/>
            <person name="Woyke T."/>
            <person name="Wu D."/>
            <person name="Eisen J.A."/>
        </authorList>
    </citation>
    <scope>NUCLEOTIDE SEQUENCE [LARGE SCALE GENOMIC DNA]</scope>
    <source>
        <strain evidence="4">ATCC 33386 / NCTC 11300</strain>
    </source>
</reference>
<evidence type="ECO:0000313" key="4">
    <source>
        <dbReference type="Proteomes" id="UP000000845"/>
    </source>
</evidence>
<dbReference type="AlphaFoldDB" id="D1AGN9"/>
<evidence type="ECO:0000256" key="1">
    <source>
        <dbReference type="ARBA" id="ARBA00023125"/>
    </source>
</evidence>
<dbReference type="eggNOG" id="COG1396">
    <property type="taxonomic scope" value="Bacteria"/>
</dbReference>
<dbReference type="InterPro" id="IPR010982">
    <property type="entry name" value="Lambda_DNA-bd_dom_sf"/>
</dbReference>
<dbReference type="EMBL" id="CP001739">
    <property type="protein sequence ID" value="ACZ10759.1"/>
    <property type="molecule type" value="Genomic_DNA"/>
</dbReference>
<dbReference type="SMART" id="SM00530">
    <property type="entry name" value="HTH_XRE"/>
    <property type="match status" value="1"/>
</dbReference>
<dbReference type="HOGENOM" id="CLU_066192_4_5_0"/>
<evidence type="ECO:0000313" key="3">
    <source>
        <dbReference type="EMBL" id="ACZ10759.1"/>
    </source>
</evidence>
<dbReference type="InterPro" id="IPR001387">
    <property type="entry name" value="Cro/C1-type_HTH"/>
</dbReference>
<dbReference type="PROSITE" id="PS50943">
    <property type="entry name" value="HTH_CROC1"/>
    <property type="match status" value="1"/>
</dbReference>
<dbReference type="GO" id="GO:0003677">
    <property type="term" value="F:DNA binding"/>
    <property type="evidence" value="ECO:0007669"/>
    <property type="project" value="UniProtKB-KW"/>
</dbReference>
<reference evidence="3 4" key="2">
    <citation type="journal article" date="2010" name="Stand. Genomic Sci.">
        <title>Complete genome sequence of Sebaldella termitidis type strain (NCTC 11300).</title>
        <authorList>
            <person name="Harmon-Smith M."/>
            <person name="Celia L."/>
            <person name="Chertkov O."/>
            <person name="Lapidus A."/>
            <person name="Copeland A."/>
            <person name="Glavina Del Rio T."/>
            <person name="Nolan M."/>
            <person name="Lucas S."/>
            <person name="Tice H."/>
            <person name="Cheng J.F."/>
            <person name="Han C."/>
            <person name="Detter J.C."/>
            <person name="Bruce D."/>
            <person name="Goodwin L."/>
            <person name="Pitluck S."/>
            <person name="Pati A."/>
            <person name="Liolios K."/>
            <person name="Ivanova N."/>
            <person name="Mavromatis K."/>
            <person name="Mikhailova N."/>
            <person name="Chen A."/>
            <person name="Palaniappan K."/>
            <person name="Land M."/>
            <person name="Hauser L."/>
            <person name="Chang Y.J."/>
            <person name="Jeffries C.D."/>
            <person name="Brettin T."/>
            <person name="Goker M."/>
            <person name="Beck B."/>
            <person name="Bristow J."/>
            <person name="Eisen J.A."/>
            <person name="Markowitz V."/>
            <person name="Hugenholtz P."/>
            <person name="Kyrpides N.C."/>
            <person name="Klenk H.P."/>
            <person name="Chen F."/>
        </authorList>
    </citation>
    <scope>NUCLEOTIDE SEQUENCE [LARGE SCALE GENOMIC DNA]</scope>
    <source>
        <strain evidence="4">ATCC 33386 / NCTC 11300</strain>
    </source>
</reference>
<dbReference type="PANTHER" id="PTHR46558:SF4">
    <property type="entry name" value="DNA-BIDING PHAGE PROTEIN"/>
    <property type="match status" value="1"/>
</dbReference>
<keyword evidence="1" id="KW-0238">DNA-binding</keyword>